<gene>
    <name evidence="2" type="ORF">B0T24DRAFT_358679</name>
</gene>
<dbReference type="Proteomes" id="UP001287356">
    <property type="component" value="Unassembled WGS sequence"/>
</dbReference>
<keyword evidence="3" id="KW-1185">Reference proteome</keyword>
<evidence type="ECO:0000256" key="1">
    <source>
        <dbReference type="SAM" id="MobiDB-lite"/>
    </source>
</evidence>
<feature type="compositionally biased region" description="Basic and acidic residues" evidence="1">
    <location>
        <begin position="36"/>
        <end position="51"/>
    </location>
</feature>
<feature type="region of interest" description="Disordered" evidence="1">
    <location>
        <begin position="86"/>
        <end position="263"/>
    </location>
</feature>
<name>A0AAE0N3W8_9PEZI</name>
<reference evidence="2" key="1">
    <citation type="journal article" date="2023" name="Mol. Phylogenet. Evol.">
        <title>Genome-scale phylogeny and comparative genomics of the fungal order Sordariales.</title>
        <authorList>
            <person name="Hensen N."/>
            <person name="Bonometti L."/>
            <person name="Westerberg I."/>
            <person name="Brannstrom I.O."/>
            <person name="Guillou S."/>
            <person name="Cros-Aarteil S."/>
            <person name="Calhoun S."/>
            <person name="Haridas S."/>
            <person name="Kuo A."/>
            <person name="Mondo S."/>
            <person name="Pangilinan J."/>
            <person name="Riley R."/>
            <person name="LaButti K."/>
            <person name="Andreopoulos B."/>
            <person name="Lipzen A."/>
            <person name="Chen C."/>
            <person name="Yan M."/>
            <person name="Daum C."/>
            <person name="Ng V."/>
            <person name="Clum A."/>
            <person name="Steindorff A."/>
            <person name="Ohm R.A."/>
            <person name="Martin F."/>
            <person name="Silar P."/>
            <person name="Natvig D.O."/>
            <person name="Lalanne C."/>
            <person name="Gautier V."/>
            <person name="Ament-Velasquez S.L."/>
            <person name="Kruys A."/>
            <person name="Hutchinson M.I."/>
            <person name="Powell A.J."/>
            <person name="Barry K."/>
            <person name="Miller A.N."/>
            <person name="Grigoriev I.V."/>
            <person name="Debuchy R."/>
            <person name="Gladieux P."/>
            <person name="Hiltunen Thoren M."/>
            <person name="Johannesson H."/>
        </authorList>
    </citation>
    <scope>NUCLEOTIDE SEQUENCE</scope>
    <source>
        <strain evidence="2">CBS 958.72</strain>
    </source>
</reference>
<evidence type="ECO:0000313" key="3">
    <source>
        <dbReference type="Proteomes" id="UP001287356"/>
    </source>
</evidence>
<evidence type="ECO:0000313" key="2">
    <source>
        <dbReference type="EMBL" id="KAK3369285.1"/>
    </source>
</evidence>
<feature type="region of interest" description="Disordered" evidence="1">
    <location>
        <begin position="36"/>
        <end position="64"/>
    </location>
</feature>
<comment type="caution">
    <text evidence="2">The sequence shown here is derived from an EMBL/GenBank/DDBJ whole genome shotgun (WGS) entry which is preliminary data.</text>
</comment>
<dbReference type="AlphaFoldDB" id="A0AAE0N3W8"/>
<feature type="compositionally biased region" description="Low complexity" evidence="1">
    <location>
        <begin position="294"/>
        <end position="305"/>
    </location>
</feature>
<feature type="compositionally biased region" description="Acidic residues" evidence="1">
    <location>
        <begin position="123"/>
        <end position="141"/>
    </location>
</feature>
<dbReference type="EMBL" id="JAULSN010000006">
    <property type="protein sequence ID" value="KAK3369285.1"/>
    <property type="molecule type" value="Genomic_DNA"/>
</dbReference>
<organism evidence="2 3">
    <name type="scientific">Lasiosphaeria ovina</name>
    <dbReference type="NCBI Taxonomy" id="92902"/>
    <lineage>
        <taxon>Eukaryota</taxon>
        <taxon>Fungi</taxon>
        <taxon>Dikarya</taxon>
        <taxon>Ascomycota</taxon>
        <taxon>Pezizomycotina</taxon>
        <taxon>Sordariomycetes</taxon>
        <taxon>Sordariomycetidae</taxon>
        <taxon>Sordariales</taxon>
        <taxon>Lasiosphaeriaceae</taxon>
        <taxon>Lasiosphaeria</taxon>
    </lineage>
</organism>
<feature type="compositionally biased region" description="Acidic residues" evidence="1">
    <location>
        <begin position="362"/>
        <end position="388"/>
    </location>
</feature>
<feature type="compositionally biased region" description="Basic and acidic residues" evidence="1">
    <location>
        <begin position="253"/>
        <end position="263"/>
    </location>
</feature>
<proteinExistence type="predicted"/>
<sequence>MPAVGDTTANPTESQKTQYYYNEEVLRRLAEAREANQHLMGENKRLQDELQRASSLGTSKEAKDTIQRLIRAQEANMQKMQRLRKLYKRTSRQQQQQQHEADPDQLAAEDYDETAYRDHVAEEDAILDDDEPANLFADEEEIMRQEEEDNRRQDEEDAIRDAEDAMREQEYDMDDELLGLDRRSIGSDWTEHGDPRASVQKTKSGGIMSPPRVSGPSTFAEETETRPPNQKRRYLQGDEKRPRKPKWSQLQELYKKDGRDDDMRRVSELVRKQDALAQELEVLMQEDEMKRKQQQQQVEQAQIAELESHEAAADRAREATERWAREEEEEEKARKEEEFRQDAEEELRQEREREQQLRRLEEEEATIYDDDTDDSVGFDGEDEEEDEYLREARGEE</sequence>
<feature type="compositionally biased region" description="Basic and acidic residues" evidence="1">
    <location>
        <begin position="142"/>
        <end position="170"/>
    </location>
</feature>
<protein>
    <submittedName>
        <fullName evidence="2">Uncharacterized protein</fullName>
    </submittedName>
</protein>
<feature type="compositionally biased region" description="Basic and acidic residues" evidence="1">
    <location>
        <begin position="306"/>
        <end position="361"/>
    </location>
</feature>
<reference evidence="2" key="2">
    <citation type="submission" date="2023-06" db="EMBL/GenBank/DDBJ databases">
        <authorList>
            <consortium name="Lawrence Berkeley National Laboratory"/>
            <person name="Haridas S."/>
            <person name="Hensen N."/>
            <person name="Bonometti L."/>
            <person name="Westerberg I."/>
            <person name="Brannstrom I.O."/>
            <person name="Guillou S."/>
            <person name="Cros-Aarteil S."/>
            <person name="Calhoun S."/>
            <person name="Kuo A."/>
            <person name="Mondo S."/>
            <person name="Pangilinan J."/>
            <person name="Riley R."/>
            <person name="Labutti K."/>
            <person name="Andreopoulos B."/>
            <person name="Lipzen A."/>
            <person name="Chen C."/>
            <person name="Yanf M."/>
            <person name="Daum C."/>
            <person name="Ng V."/>
            <person name="Clum A."/>
            <person name="Steindorff A."/>
            <person name="Ohm R."/>
            <person name="Martin F."/>
            <person name="Silar P."/>
            <person name="Natvig D."/>
            <person name="Lalanne C."/>
            <person name="Gautier V."/>
            <person name="Ament-Velasquez S.L."/>
            <person name="Kruys A."/>
            <person name="Hutchinson M.I."/>
            <person name="Powell A.J."/>
            <person name="Barry K."/>
            <person name="Miller A.N."/>
            <person name="Grigoriev I.V."/>
            <person name="Debuchy R."/>
            <person name="Gladieux P."/>
            <person name="Thoren M.H."/>
            <person name="Johannesson H."/>
        </authorList>
    </citation>
    <scope>NUCLEOTIDE SEQUENCE</scope>
    <source>
        <strain evidence="2">CBS 958.72</strain>
    </source>
</reference>
<feature type="compositionally biased region" description="Basic and acidic residues" evidence="1">
    <location>
        <begin position="179"/>
        <end position="195"/>
    </location>
</feature>
<feature type="region of interest" description="Disordered" evidence="1">
    <location>
        <begin position="287"/>
        <end position="396"/>
    </location>
</feature>
<accession>A0AAE0N3W8</accession>